<evidence type="ECO:0000256" key="2">
    <source>
        <dbReference type="SAM" id="Phobius"/>
    </source>
</evidence>
<dbReference type="EMBL" id="CP002842">
    <property type="protein sequence ID" value="AEH39533.1"/>
    <property type="molecule type" value="Genomic_DNA"/>
</dbReference>
<proteinExistence type="predicted"/>
<dbReference type="KEGG" id="hxa:Halxa_0294"/>
<accession>F8DEU3</accession>
<evidence type="ECO:0000313" key="4">
    <source>
        <dbReference type="Proteomes" id="UP000006794"/>
    </source>
</evidence>
<dbReference type="Proteomes" id="UP000006794">
    <property type="component" value="Plasmid pHALXA03"/>
</dbReference>
<gene>
    <name evidence="3" type="ordered locus">Halxa_0294</name>
</gene>
<dbReference type="GeneID" id="10795647"/>
<dbReference type="OrthoDB" id="205510at2157"/>
<dbReference type="RefSeq" id="WP_013876071.1">
    <property type="nucleotide sequence ID" value="NC_015659.1"/>
</dbReference>
<evidence type="ECO:0000256" key="1">
    <source>
        <dbReference type="SAM" id="MobiDB-lite"/>
    </source>
</evidence>
<name>F8DEU3_HALXS</name>
<keyword evidence="4" id="KW-1185">Reference proteome</keyword>
<keyword evidence="3" id="KW-0614">Plasmid</keyword>
<keyword evidence="2" id="KW-1133">Transmembrane helix</keyword>
<geneLocation type="plasmid" evidence="3 4">
    <name>pHALXA03</name>
</geneLocation>
<protein>
    <submittedName>
        <fullName evidence="3">Uncharacterized protein</fullName>
    </submittedName>
</protein>
<feature type="transmembrane region" description="Helical" evidence="2">
    <location>
        <begin position="6"/>
        <end position="38"/>
    </location>
</feature>
<keyword evidence="2" id="KW-0812">Transmembrane</keyword>
<sequence>MNSFNTIVLIGIGLILLPAIIAGGWLIAIVLAVIWLALTFGGKVGLEVFKERQSGATAAKYKSKRRSTGDRDNGQRWDR</sequence>
<keyword evidence="2" id="KW-0472">Membrane</keyword>
<reference evidence="4" key="1">
    <citation type="journal article" date="2012" name="Stand. Genomic Sci.">
        <title>Complete genome sequence of Halopiger xanaduensis type strain (SH-6(T)).</title>
        <authorList>
            <person name="Anderson I."/>
            <person name="Tindall B.J."/>
            <person name="Rohde M."/>
            <person name="Lucas S."/>
            <person name="Han J."/>
            <person name="Lapidus A."/>
            <person name="Cheng J.F."/>
            <person name="Goodwin L."/>
            <person name="Pitluck S."/>
            <person name="Peters L."/>
            <person name="Pati A."/>
            <person name="Mikhailova N."/>
            <person name="Pagani I."/>
            <person name="Teshima H."/>
            <person name="Han C."/>
            <person name="Tapia R."/>
            <person name="Land M."/>
            <person name="Woyke T."/>
            <person name="Klenk H.P."/>
            <person name="Kyrpides N."/>
            <person name="Ivanova N."/>
        </authorList>
    </citation>
    <scope>NUCLEOTIDE SEQUENCE [LARGE SCALE GENOMIC DNA]</scope>
    <source>
        <strain evidence="4">DSM 18323 / JCM 14033 / SH-6</strain>
        <plasmid evidence="4">Plasmid pHALXA03</plasmid>
    </source>
</reference>
<feature type="compositionally biased region" description="Basic and acidic residues" evidence="1">
    <location>
        <begin position="67"/>
        <end position="79"/>
    </location>
</feature>
<evidence type="ECO:0000313" key="3">
    <source>
        <dbReference type="EMBL" id="AEH39533.1"/>
    </source>
</evidence>
<dbReference type="HOGENOM" id="CLU_2613533_0_0_2"/>
<organism evidence="3 4">
    <name type="scientific">Halopiger xanaduensis (strain DSM 18323 / JCM 14033 / SH-6)</name>
    <dbReference type="NCBI Taxonomy" id="797210"/>
    <lineage>
        <taxon>Archaea</taxon>
        <taxon>Methanobacteriati</taxon>
        <taxon>Methanobacteriota</taxon>
        <taxon>Stenosarchaea group</taxon>
        <taxon>Halobacteria</taxon>
        <taxon>Halobacteriales</taxon>
        <taxon>Natrialbaceae</taxon>
        <taxon>Halopiger</taxon>
    </lineage>
</organism>
<dbReference type="AlphaFoldDB" id="F8DEU3"/>
<feature type="region of interest" description="Disordered" evidence="1">
    <location>
        <begin position="55"/>
        <end position="79"/>
    </location>
</feature>